<dbReference type="SUPFAM" id="SSF52540">
    <property type="entry name" value="P-loop containing nucleoside triphosphate hydrolases"/>
    <property type="match status" value="1"/>
</dbReference>
<dbReference type="Gene3D" id="3.40.50.300">
    <property type="entry name" value="P-loop containing nucleotide triphosphate hydrolases"/>
    <property type="match status" value="3"/>
</dbReference>
<dbReference type="InterPro" id="IPR011545">
    <property type="entry name" value="DEAD/DEAH_box_helicase_dom"/>
</dbReference>
<dbReference type="InterPro" id="IPR001650">
    <property type="entry name" value="Helicase_C-like"/>
</dbReference>
<feature type="domain" description="Helicase ATP-binding" evidence="4">
    <location>
        <begin position="160"/>
        <end position="422"/>
    </location>
</feature>
<evidence type="ECO:0000256" key="2">
    <source>
        <dbReference type="ARBA" id="ARBA00022840"/>
    </source>
</evidence>
<dbReference type="GO" id="GO:0016887">
    <property type="term" value="F:ATP hydrolysis activity"/>
    <property type="evidence" value="ECO:0007669"/>
    <property type="project" value="TreeGrafter"/>
</dbReference>
<dbReference type="PANTHER" id="PTHR47962">
    <property type="entry name" value="ATP-DEPENDENT HELICASE LHR-RELATED-RELATED"/>
    <property type="match status" value="1"/>
</dbReference>
<dbReference type="PROSITE" id="PS51194">
    <property type="entry name" value="HELICASE_CTER"/>
    <property type="match status" value="1"/>
</dbReference>
<keyword evidence="2" id="KW-0067">ATP-binding</keyword>
<evidence type="ECO:0000259" key="4">
    <source>
        <dbReference type="PROSITE" id="PS51192"/>
    </source>
</evidence>
<evidence type="ECO:0000313" key="6">
    <source>
        <dbReference type="EMBL" id="SVA68193.1"/>
    </source>
</evidence>
<evidence type="ECO:0008006" key="7">
    <source>
        <dbReference type="Google" id="ProtNLM"/>
    </source>
</evidence>
<dbReference type="PANTHER" id="PTHR47962:SF5">
    <property type="entry name" value="ATP-DEPENDENT HELICASE LHR-RELATED"/>
    <property type="match status" value="1"/>
</dbReference>
<evidence type="ECO:0000256" key="1">
    <source>
        <dbReference type="ARBA" id="ARBA00022741"/>
    </source>
</evidence>
<dbReference type="InterPro" id="IPR027417">
    <property type="entry name" value="P-loop_NTPase"/>
</dbReference>
<dbReference type="InterPro" id="IPR014001">
    <property type="entry name" value="Helicase_ATP-bd"/>
</dbReference>
<dbReference type="PROSITE" id="PS51192">
    <property type="entry name" value="HELICASE_ATP_BIND_1"/>
    <property type="match status" value="1"/>
</dbReference>
<evidence type="ECO:0000259" key="5">
    <source>
        <dbReference type="PROSITE" id="PS51194"/>
    </source>
</evidence>
<accession>A0A381XVE6</accession>
<dbReference type="EMBL" id="UINC01016366">
    <property type="protein sequence ID" value="SVA68193.1"/>
    <property type="molecule type" value="Genomic_DNA"/>
</dbReference>
<protein>
    <recommendedName>
        <fullName evidence="7">Helicase ATP-binding domain-containing protein</fullName>
    </recommendedName>
</protein>
<reference evidence="6" key="1">
    <citation type="submission" date="2018-05" db="EMBL/GenBank/DDBJ databases">
        <authorList>
            <person name="Lanie J.A."/>
            <person name="Ng W.-L."/>
            <person name="Kazmierczak K.M."/>
            <person name="Andrzejewski T.M."/>
            <person name="Davidsen T.M."/>
            <person name="Wayne K.J."/>
            <person name="Tettelin H."/>
            <person name="Glass J.I."/>
            <person name="Rusch D."/>
            <person name="Podicherti R."/>
            <person name="Tsui H.-C.T."/>
            <person name="Winkler M.E."/>
        </authorList>
    </citation>
    <scope>NUCLEOTIDE SEQUENCE</scope>
</reference>
<dbReference type="SMART" id="SM00490">
    <property type="entry name" value="HELICc"/>
    <property type="match status" value="1"/>
</dbReference>
<dbReference type="NCBIfam" id="NF041067">
    <property type="entry name" value="DpdJ"/>
    <property type="match status" value="1"/>
</dbReference>
<feature type="region of interest" description="Disordered" evidence="3">
    <location>
        <begin position="107"/>
        <end position="129"/>
    </location>
</feature>
<dbReference type="AlphaFoldDB" id="A0A381XVE6"/>
<keyword evidence="1" id="KW-0547">Nucleotide-binding</keyword>
<evidence type="ECO:0000256" key="3">
    <source>
        <dbReference type="SAM" id="MobiDB-lite"/>
    </source>
</evidence>
<feature type="non-terminal residue" evidence="6">
    <location>
        <position position="805"/>
    </location>
</feature>
<proteinExistence type="predicted"/>
<dbReference type="InterPro" id="IPR052511">
    <property type="entry name" value="ATP-dep_Helicase"/>
</dbReference>
<organism evidence="6">
    <name type="scientific">marine metagenome</name>
    <dbReference type="NCBI Taxonomy" id="408172"/>
    <lineage>
        <taxon>unclassified sequences</taxon>
        <taxon>metagenomes</taxon>
        <taxon>ecological metagenomes</taxon>
    </lineage>
</organism>
<dbReference type="SMART" id="SM00487">
    <property type="entry name" value="DEXDc"/>
    <property type="match status" value="1"/>
</dbReference>
<gene>
    <name evidence="6" type="ORF">METZ01_LOCUS121047</name>
</gene>
<dbReference type="Pfam" id="PF00271">
    <property type="entry name" value="Helicase_C"/>
    <property type="match status" value="1"/>
</dbReference>
<feature type="domain" description="Helicase C-terminal" evidence="5">
    <location>
        <begin position="517"/>
        <end position="676"/>
    </location>
</feature>
<name>A0A381XVE6_9ZZZZ</name>
<dbReference type="GO" id="GO:0005524">
    <property type="term" value="F:ATP binding"/>
    <property type="evidence" value="ECO:0007669"/>
    <property type="project" value="UniProtKB-KW"/>
</dbReference>
<dbReference type="GO" id="GO:0003677">
    <property type="term" value="F:DNA binding"/>
    <property type="evidence" value="ECO:0007669"/>
    <property type="project" value="TreeGrafter"/>
</dbReference>
<dbReference type="Pfam" id="PF00270">
    <property type="entry name" value="DEAD"/>
    <property type="match status" value="1"/>
</dbReference>
<sequence>MTEITEHQLSHGLSTIELRELRLLKWGVLDSVMTRDEVVSAVAKSFENPVPIVDRLCELGLIVKVPSGGYRSRMSETIRMLARLRNLKRSEATWEGMPLVNDYRIEHRPRSRPKRDLPGAQLADTAPEDALPQVSESLRTLAPEWVSGFQKRSTQEVLRRLQLDSPAGVMIASGTGSGKTNAFYLPALSWLVGELAEQSTAGVRILAIYPRGELLKDQLANTLKLTLQLREAGVGVRPVRIGAWFGPTPKWSQYLPRGWAAGWKRKKKNGADFSWSCPYLGCPNCDAQSLDWLKTDVDAEVERLVCDKCGFELESDLVALTRKEMKERPVDILFTTTESLNRQLADPEFHSAFGLAGDQRTRIVLLDEVHTYEGISGAQNAYLMRRLKSAISRPVLWAGLSATLENPEAFFAGLVGLFKHQVTVVRPENSELIESGAEYLIALQHDAAYPTGHLATTIQTTMALTRCLDSKPQLFGGQSIDSTGFFGTKSFVFTDKLDVTNRLSDYLNDAEGWARQGIPQQRRVLTLAHLRSKLQSKRPVDDQEDNVEREPQGQWWWLSEKLGHDLEADSQLIVGRTTSQDVGVNRDADVVVATASLEVGYDDDGVGAVIQHSAPHDSARFLQRKGRAGRDPQMRPWTAVVLSAGGRDRVAWQTYDQLFSPRLDPSRLPMANRHVQRMQATYATLDWLSRRLAPLGPFNLSSWVDLTGPADVVHPNSPNSASFLRRRQDEAARVLREVLNGGAARADLTSYLKRVLGFDQLVREEGDQAVAALLWEPPRSLLLAVLPTALRRLESQWAGEEPSQD</sequence>